<organism evidence="8 9">
    <name type="scientific">Drosophila hydei</name>
    <name type="common">Fruit fly</name>
    <dbReference type="NCBI Taxonomy" id="7224"/>
    <lineage>
        <taxon>Eukaryota</taxon>
        <taxon>Metazoa</taxon>
        <taxon>Ecdysozoa</taxon>
        <taxon>Arthropoda</taxon>
        <taxon>Hexapoda</taxon>
        <taxon>Insecta</taxon>
        <taxon>Pterygota</taxon>
        <taxon>Neoptera</taxon>
        <taxon>Endopterygota</taxon>
        <taxon>Diptera</taxon>
        <taxon>Brachycera</taxon>
        <taxon>Muscomorpha</taxon>
        <taxon>Ephydroidea</taxon>
        <taxon>Drosophilidae</taxon>
        <taxon>Drosophila</taxon>
    </lineage>
</organism>
<dbReference type="Gene3D" id="3.30.40.10">
    <property type="entry name" value="Zinc/RING finger domain, C3HC4 (zinc finger)"/>
    <property type="match status" value="1"/>
</dbReference>
<dbReference type="GO" id="GO:0007131">
    <property type="term" value="P:reciprocal meiotic recombination"/>
    <property type="evidence" value="ECO:0007669"/>
    <property type="project" value="InterPro"/>
</dbReference>
<dbReference type="GO" id="GO:0007129">
    <property type="term" value="P:homologous chromosome pairing at meiosis"/>
    <property type="evidence" value="ECO:0007669"/>
    <property type="project" value="TreeGrafter"/>
</dbReference>
<dbReference type="InterPro" id="IPR001841">
    <property type="entry name" value="Znf_RING"/>
</dbReference>
<dbReference type="PROSITE" id="PS50089">
    <property type="entry name" value="ZF_RING_2"/>
    <property type="match status" value="1"/>
</dbReference>
<evidence type="ECO:0000256" key="5">
    <source>
        <dbReference type="PROSITE-ProRule" id="PRU00175"/>
    </source>
</evidence>
<evidence type="ECO:0000259" key="7">
    <source>
        <dbReference type="PROSITE" id="PS50089"/>
    </source>
</evidence>
<accession>A0A6J1MCL5</accession>
<evidence type="ECO:0000256" key="2">
    <source>
        <dbReference type="ARBA" id="ARBA00022771"/>
    </source>
</evidence>
<evidence type="ECO:0000256" key="3">
    <source>
        <dbReference type="ARBA" id="ARBA00022833"/>
    </source>
</evidence>
<feature type="compositionally biased region" description="Low complexity" evidence="6">
    <location>
        <begin position="157"/>
        <end position="168"/>
    </location>
</feature>
<keyword evidence="2 5" id="KW-0863">Zinc-finger</keyword>
<dbReference type="GO" id="GO:0008270">
    <property type="term" value="F:zinc ion binding"/>
    <property type="evidence" value="ECO:0007669"/>
    <property type="project" value="UniProtKB-KW"/>
</dbReference>
<dbReference type="GeneID" id="111603302"/>
<keyword evidence="3" id="KW-0862">Zinc</keyword>
<dbReference type="GO" id="GO:0000795">
    <property type="term" value="C:synaptonemal complex"/>
    <property type="evidence" value="ECO:0007669"/>
    <property type="project" value="InterPro"/>
</dbReference>
<dbReference type="InterPro" id="IPR042123">
    <property type="entry name" value="Zip3/RNF212-like"/>
</dbReference>
<dbReference type="SUPFAM" id="SSF57850">
    <property type="entry name" value="RING/U-box"/>
    <property type="match status" value="1"/>
</dbReference>
<dbReference type="AlphaFoldDB" id="A0A6J1MCL5"/>
<dbReference type="KEGG" id="dhe:111603302"/>
<dbReference type="PANTHER" id="PTHR22663">
    <property type="entry name" value="RING FINGER PROTEIN NARYA-RELATED"/>
    <property type="match status" value="1"/>
</dbReference>
<dbReference type="OMA" id="RCHHIIC"/>
<protein>
    <submittedName>
        <fullName evidence="9">RING finger protein nenya</fullName>
    </submittedName>
</protein>
<proteinExistence type="predicted"/>
<dbReference type="GO" id="GO:0016925">
    <property type="term" value="P:protein sumoylation"/>
    <property type="evidence" value="ECO:0007669"/>
    <property type="project" value="TreeGrafter"/>
</dbReference>
<evidence type="ECO:0000256" key="1">
    <source>
        <dbReference type="ARBA" id="ARBA00022723"/>
    </source>
</evidence>
<keyword evidence="8" id="KW-1185">Reference proteome</keyword>
<name>A0A6J1MCL5_DROHY</name>
<keyword evidence="1" id="KW-0479">Metal-binding</keyword>
<dbReference type="PROSITE" id="PS00518">
    <property type="entry name" value="ZF_RING_1"/>
    <property type="match status" value="1"/>
</dbReference>
<evidence type="ECO:0000256" key="6">
    <source>
        <dbReference type="SAM" id="MobiDB-lite"/>
    </source>
</evidence>
<dbReference type="PANTHER" id="PTHR22663:SF17">
    <property type="entry name" value="RING FINGER PROTEIN NARYA-RELATED"/>
    <property type="match status" value="1"/>
</dbReference>
<evidence type="ECO:0000313" key="9">
    <source>
        <dbReference type="RefSeq" id="XP_023176596.2"/>
    </source>
</evidence>
<dbReference type="InterPro" id="IPR017907">
    <property type="entry name" value="Znf_RING_CS"/>
</dbReference>
<feature type="domain" description="RING-type" evidence="7">
    <location>
        <begin position="9"/>
        <end position="52"/>
    </location>
</feature>
<keyword evidence="4" id="KW-0469">Meiosis</keyword>
<evidence type="ECO:0000256" key="4">
    <source>
        <dbReference type="ARBA" id="ARBA00023254"/>
    </source>
</evidence>
<dbReference type="RefSeq" id="XP_023176596.2">
    <property type="nucleotide sequence ID" value="XM_023320828.2"/>
</dbReference>
<sequence>MLKMFPVHCNNCFQKREAVPSSEFQLARCHHIICASCLPNASNGDRKCPVCKRSFHSVAITTSMPTHAANYFTNPSIFLKMYRSISQFQSDQRNSYYAHYYNNQAQLPKKKLKLQGYLKLEAQLREQNTNEMRRIAELRNYIDYYERNDKKRLGNASYSSSEISSSSHRSCRPRTPSFSATDDTTLTDEADMNESVHTEKFDKLLSQATLTISQRSKIKKSMKRDFRNKSKST</sequence>
<reference evidence="9" key="1">
    <citation type="submission" date="2025-08" db="UniProtKB">
        <authorList>
            <consortium name="RefSeq"/>
        </authorList>
    </citation>
    <scope>IDENTIFICATION</scope>
    <source>
        <strain evidence="9">15085-1641.00</strain>
        <tissue evidence="9">Whole body</tissue>
    </source>
</reference>
<evidence type="ECO:0000313" key="8">
    <source>
        <dbReference type="Proteomes" id="UP000504633"/>
    </source>
</evidence>
<dbReference type="GO" id="GO:0019789">
    <property type="term" value="F:SUMO transferase activity"/>
    <property type="evidence" value="ECO:0007669"/>
    <property type="project" value="InterPro"/>
</dbReference>
<feature type="region of interest" description="Disordered" evidence="6">
    <location>
        <begin position="155"/>
        <end position="193"/>
    </location>
</feature>
<dbReference type="Pfam" id="PF14634">
    <property type="entry name" value="zf-RING_5"/>
    <property type="match status" value="1"/>
</dbReference>
<dbReference type="Proteomes" id="UP000504633">
    <property type="component" value="Unplaced"/>
</dbReference>
<dbReference type="OrthoDB" id="2535391at2759"/>
<dbReference type="InterPro" id="IPR013083">
    <property type="entry name" value="Znf_RING/FYVE/PHD"/>
</dbReference>
<gene>
    <name evidence="9" type="primary">LOC111603302</name>
</gene>